<evidence type="ECO:0000256" key="2">
    <source>
        <dbReference type="SAM" id="MobiDB-lite"/>
    </source>
</evidence>
<keyword evidence="3" id="KW-1133">Transmembrane helix</keyword>
<dbReference type="Proteomes" id="UP001161757">
    <property type="component" value="Unassembled WGS sequence"/>
</dbReference>
<reference evidence="5" key="1">
    <citation type="submission" date="2023-01" db="EMBL/GenBank/DDBJ databases">
        <title>Exophiala dermititidis isolated from Cystic Fibrosis Patient.</title>
        <authorList>
            <person name="Kurbessoian T."/>
            <person name="Crocker A."/>
            <person name="Murante D."/>
            <person name="Hogan D.A."/>
            <person name="Stajich J.E."/>
        </authorList>
    </citation>
    <scope>NUCLEOTIDE SEQUENCE</scope>
    <source>
        <strain evidence="5">Ex8</strain>
    </source>
</reference>
<feature type="region of interest" description="Disordered" evidence="2">
    <location>
        <begin position="849"/>
        <end position="1038"/>
    </location>
</feature>
<name>A0AAN6ES32_EXODE</name>
<feature type="coiled-coil region" evidence="1">
    <location>
        <begin position="520"/>
        <end position="561"/>
    </location>
</feature>
<feature type="region of interest" description="Disordered" evidence="2">
    <location>
        <begin position="569"/>
        <end position="595"/>
    </location>
</feature>
<sequence length="1099" mass="118892">MAGFTEFISVLSLLVMYVQQKAFDSILAIPSQMASFFHNTANIFTLSGTVRPRLAVTEYVTETIKSTMTVIAAAPWSTVTSAATVVVNTTKALPTYTVTVSGFTEKGLDVITYQSPRNPWQLWQVLLLVFVMFLVPVIFVVSYVLNELSLHAGEEVWRFLGYYQGRFQRGFIPYLISTLHRDLHVFLWHCSKKVKSALKLIQSGVLAVWYFFDTLHRAVHVSVDTLHRAVHVFFNTLHHALDVFLWHCSKKVELTLELLRSAASAAWDKVLEMLCALRGQFIKAVPIISMMMVTILLWLCDKFIRLTYQACLVAFRICEIVWLWIKEALLAPIKEKAFEPLNASIRQRVNRFKEMVGAMPLIQKLVGHADIAPAAPNEGPVTTPQRPNRFQVPYSPDSPQDNTIQIDRAEYEALLLASKRVAQLENEVRSEQQKVVEAREDTIKIIQDESDYCTMKMAEADRARKEREKAEQMLETREAEHAKALEIAHGETEKAKDECRTRGQIMQERLEEIGKISLDKQAVQEELDAVKAELGMVKTERDAARAEALVLTQELAALQGELDRVNSVPVAQAQAPAGQPAPGPQTEQQWGQQEPPLEARVSVPMGQQATPLFPAVVPEAPSRPEDHQHPDGGMLVDSVGQQATPVQSPVQMAVWQPAPVPIQQQAPVLTEGPMDFEQDEEVPPAVAEAETGPSPVPWQGVVVPGQCLPGLSVPYEGRQVGSGPSESDAPLPVTLTAYGTPWHDDNVVNGVGDLLISYPEPEQDMPMDQLASIPLSAEPAAAIPADPALDDDSTMEEAAQEDGPVATVVNDVASQEAAQDAPQEEVVPAPPAQPECAVVVGVANDPEMQEAAAAQDVPQEEAGQGEGSESDTISDIVDFNAVFQDPGQETPAPAQEQEGQGAGQPASPRRPESATSDLTDLGNPATLSPVFGNQSPRFGALPEGATGSPTGPTPGSGEMSPLTPPPASPMGEQPEGASDGEESEGSEYELPGTPPPPSQYELGRENSPVRTWAAINRPAATPTTSQVSNGGPGSAVFVPPVNEQGVVVSPEFVPTMAPPTTSQPPALTSTPVSQSIFQAMMNAVISTPGSESDTASEAD</sequence>
<evidence type="ECO:0000313" key="5">
    <source>
        <dbReference type="EMBL" id="KAJ8990263.1"/>
    </source>
</evidence>
<feature type="compositionally biased region" description="Low complexity" evidence="2">
    <location>
        <begin position="942"/>
        <end position="961"/>
    </location>
</feature>
<keyword evidence="3" id="KW-0472">Membrane</keyword>
<keyword evidence="3" id="KW-0812">Transmembrane</keyword>
<protein>
    <submittedName>
        <fullName evidence="5">Uncharacterized protein</fullName>
    </submittedName>
</protein>
<accession>A0AAN6ES32</accession>
<dbReference type="EMBL" id="JAJGCB010000011">
    <property type="protein sequence ID" value="KAJ8990263.1"/>
    <property type="molecule type" value="Genomic_DNA"/>
</dbReference>
<feature type="signal peptide" evidence="4">
    <location>
        <begin position="1"/>
        <end position="20"/>
    </location>
</feature>
<feature type="transmembrane region" description="Helical" evidence="3">
    <location>
        <begin position="125"/>
        <end position="145"/>
    </location>
</feature>
<keyword evidence="1" id="KW-0175">Coiled coil</keyword>
<gene>
    <name evidence="5" type="ORF">HRR80_005750</name>
</gene>
<feature type="coiled-coil region" evidence="1">
    <location>
        <begin position="414"/>
        <end position="480"/>
    </location>
</feature>
<feature type="compositionally biased region" description="Low complexity" evidence="2">
    <location>
        <begin position="891"/>
        <end position="906"/>
    </location>
</feature>
<evidence type="ECO:0000256" key="1">
    <source>
        <dbReference type="SAM" id="Coils"/>
    </source>
</evidence>
<organism evidence="5 6">
    <name type="scientific">Exophiala dermatitidis</name>
    <name type="common">Black yeast-like fungus</name>
    <name type="synonym">Wangiella dermatitidis</name>
    <dbReference type="NCBI Taxonomy" id="5970"/>
    <lineage>
        <taxon>Eukaryota</taxon>
        <taxon>Fungi</taxon>
        <taxon>Dikarya</taxon>
        <taxon>Ascomycota</taxon>
        <taxon>Pezizomycotina</taxon>
        <taxon>Eurotiomycetes</taxon>
        <taxon>Chaetothyriomycetidae</taxon>
        <taxon>Chaetothyriales</taxon>
        <taxon>Herpotrichiellaceae</taxon>
        <taxon>Exophiala</taxon>
    </lineage>
</organism>
<feature type="chain" id="PRO_5043045307" evidence="4">
    <location>
        <begin position="21"/>
        <end position="1099"/>
    </location>
</feature>
<comment type="caution">
    <text evidence="5">The sequence shown here is derived from an EMBL/GenBank/DDBJ whole genome shotgun (WGS) entry which is preliminary data.</text>
</comment>
<evidence type="ECO:0000256" key="3">
    <source>
        <dbReference type="SAM" id="Phobius"/>
    </source>
</evidence>
<evidence type="ECO:0000313" key="6">
    <source>
        <dbReference type="Proteomes" id="UP001161757"/>
    </source>
</evidence>
<feature type="compositionally biased region" description="Low complexity" evidence="2">
    <location>
        <begin position="569"/>
        <end position="580"/>
    </location>
</feature>
<keyword evidence="4" id="KW-0732">Signal</keyword>
<evidence type="ECO:0000256" key="4">
    <source>
        <dbReference type="SAM" id="SignalP"/>
    </source>
</evidence>
<dbReference type="AlphaFoldDB" id="A0AAN6ES32"/>
<feature type="compositionally biased region" description="Acidic residues" evidence="2">
    <location>
        <begin position="978"/>
        <end position="987"/>
    </location>
</feature>
<proteinExistence type="predicted"/>